<reference evidence="1 2" key="1">
    <citation type="journal article" date="2019" name="Sci. Rep.">
        <title>Orb-weaving spider Araneus ventricosus genome elucidates the spidroin gene catalogue.</title>
        <authorList>
            <person name="Kono N."/>
            <person name="Nakamura H."/>
            <person name="Ohtoshi R."/>
            <person name="Moran D.A.P."/>
            <person name="Shinohara A."/>
            <person name="Yoshida Y."/>
            <person name="Fujiwara M."/>
            <person name="Mori M."/>
            <person name="Tomita M."/>
            <person name="Arakawa K."/>
        </authorList>
    </citation>
    <scope>NUCLEOTIDE SEQUENCE [LARGE SCALE GENOMIC DNA]</scope>
</reference>
<evidence type="ECO:0000313" key="1">
    <source>
        <dbReference type="EMBL" id="GBM44027.1"/>
    </source>
</evidence>
<organism evidence="1 2">
    <name type="scientific">Araneus ventricosus</name>
    <name type="common">Orbweaver spider</name>
    <name type="synonym">Epeira ventricosa</name>
    <dbReference type="NCBI Taxonomy" id="182803"/>
    <lineage>
        <taxon>Eukaryota</taxon>
        <taxon>Metazoa</taxon>
        <taxon>Ecdysozoa</taxon>
        <taxon>Arthropoda</taxon>
        <taxon>Chelicerata</taxon>
        <taxon>Arachnida</taxon>
        <taxon>Araneae</taxon>
        <taxon>Araneomorphae</taxon>
        <taxon>Entelegynae</taxon>
        <taxon>Araneoidea</taxon>
        <taxon>Araneidae</taxon>
        <taxon>Araneus</taxon>
    </lineage>
</organism>
<sequence>MEFGSDGKKKNGSPASKITYIPPLTLNCYYWQTIQTKANVGGKLKDRGWEVANRSILDCKDSTIQNEVSQGWNLWEKQRERPISMETKPFASS</sequence>
<dbReference type="Proteomes" id="UP000499080">
    <property type="component" value="Unassembled WGS sequence"/>
</dbReference>
<comment type="caution">
    <text evidence="1">The sequence shown here is derived from an EMBL/GenBank/DDBJ whole genome shotgun (WGS) entry which is preliminary data.</text>
</comment>
<proteinExistence type="predicted"/>
<evidence type="ECO:0000313" key="2">
    <source>
        <dbReference type="Proteomes" id="UP000499080"/>
    </source>
</evidence>
<name>A0A4Y2FSJ1_ARAVE</name>
<dbReference type="EMBL" id="BGPR01001052">
    <property type="protein sequence ID" value="GBM44027.1"/>
    <property type="molecule type" value="Genomic_DNA"/>
</dbReference>
<accession>A0A4Y2FSJ1</accession>
<gene>
    <name evidence="1" type="ORF">AVEN_218171_1</name>
</gene>
<dbReference type="AlphaFoldDB" id="A0A4Y2FSJ1"/>
<protein>
    <submittedName>
        <fullName evidence="1">Uncharacterized protein</fullName>
    </submittedName>
</protein>
<keyword evidence="2" id="KW-1185">Reference proteome</keyword>